<dbReference type="AlphaFoldDB" id="A0A226X009"/>
<feature type="active site" evidence="3">
    <location>
        <position position="182"/>
    </location>
</feature>
<dbReference type="InterPro" id="IPR006115">
    <property type="entry name" value="6PGDH_NADP-bd"/>
</dbReference>
<dbReference type="Gene3D" id="1.10.1040.10">
    <property type="entry name" value="N-(1-d-carboxylethyl)-l-norvaline Dehydrogenase, domain 2"/>
    <property type="match status" value="1"/>
</dbReference>
<accession>A0A226X009</accession>
<evidence type="ECO:0000259" key="5">
    <source>
        <dbReference type="Pfam" id="PF14833"/>
    </source>
</evidence>
<dbReference type="InterPro" id="IPR036291">
    <property type="entry name" value="NAD(P)-bd_dom_sf"/>
</dbReference>
<dbReference type="OrthoDB" id="9777604at2"/>
<dbReference type="PANTHER" id="PTHR43060">
    <property type="entry name" value="3-HYDROXYISOBUTYRATE DEHYDROGENASE-LIKE 1, MITOCHONDRIAL-RELATED"/>
    <property type="match status" value="1"/>
</dbReference>
<evidence type="ECO:0000256" key="2">
    <source>
        <dbReference type="ARBA" id="ARBA00023027"/>
    </source>
</evidence>
<dbReference type="PANTHER" id="PTHR43060:SF15">
    <property type="entry name" value="3-HYDROXYISOBUTYRATE DEHYDROGENASE-LIKE 1, MITOCHONDRIAL-RELATED"/>
    <property type="match status" value="1"/>
</dbReference>
<protein>
    <submittedName>
        <fullName evidence="6">3-hydroxyisobutyrate dehydrogenase</fullName>
    </submittedName>
</protein>
<organism evidence="6 7">
    <name type="scientific">Caballeronia sordidicola</name>
    <name type="common">Burkholderia sordidicola</name>
    <dbReference type="NCBI Taxonomy" id="196367"/>
    <lineage>
        <taxon>Bacteria</taxon>
        <taxon>Pseudomonadati</taxon>
        <taxon>Pseudomonadota</taxon>
        <taxon>Betaproteobacteria</taxon>
        <taxon>Burkholderiales</taxon>
        <taxon>Burkholderiaceae</taxon>
        <taxon>Caballeronia</taxon>
    </lineage>
</organism>
<dbReference type="Proteomes" id="UP000214720">
    <property type="component" value="Unassembled WGS sequence"/>
</dbReference>
<dbReference type="InterPro" id="IPR015815">
    <property type="entry name" value="HIBADH-related"/>
</dbReference>
<evidence type="ECO:0000256" key="3">
    <source>
        <dbReference type="PIRSR" id="PIRSR000103-1"/>
    </source>
</evidence>
<keyword evidence="2" id="KW-0520">NAD</keyword>
<dbReference type="SUPFAM" id="SSF48179">
    <property type="entry name" value="6-phosphogluconate dehydrogenase C-terminal domain-like"/>
    <property type="match status" value="1"/>
</dbReference>
<gene>
    <name evidence="6" type="ORF">BSU04_20230</name>
</gene>
<dbReference type="InterPro" id="IPR013328">
    <property type="entry name" value="6PGD_dom2"/>
</dbReference>
<dbReference type="Pfam" id="PF03446">
    <property type="entry name" value="NAD_binding_2"/>
    <property type="match status" value="1"/>
</dbReference>
<keyword evidence="1" id="KW-0560">Oxidoreductase</keyword>
<comment type="caution">
    <text evidence="6">The sequence shown here is derived from an EMBL/GenBank/DDBJ whole genome shotgun (WGS) entry which is preliminary data.</text>
</comment>
<sequence length="320" mass="34223">MNQLDNNATSPIRVGMIGLGMMGSAIAKNIRRRGFPLTVLAHRSRSAVERLVSEGASEARSASELAAQSDILVISVTGTDQVRAVLWNDVGVMDGAHSGLVVMDTSTCDPLLAREADDDLACRGARYLDAPVNRTPKEAEEGRLNSLVGGDAKALEFARPVMESYSESIHHLGAVGSGYRAKLIHNFISQANITIIAEAMCTAAKVGLDLNEFISLCGLSGAHSKAFDRVTPYLLSGDDSGQRFALRNAAKDMWSYSQLAASYGSTAIVAEAVRQTYVLATQLGYGDQHVPHLFDVLGELNNVRVSAMSPPESSKRSRQA</sequence>
<name>A0A226X009_CABSO</name>
<dbReference type="InterPro" id="IPR029154">
    <property type="entry name" value="HIBADH-like_NADP-bd"/>
</dbReference>
<dbReference type="Pfam" id="PF14833">
    <property type="entry name" value="NAD_binding_11"/>
    <property type="match status" value="1"/>
</dbReference>
<dbReference type="GO" id="GO:0050661">
    <property type="term" value="F:NADP binding"/>
    <property type="evidence" value="ECO:0007669"/>
    <property type="project" value="InterPro"/>
</dbReference>
<feature type="domain" description="6-phosphogluconate dehydrogenase NADP-binding" evidence="4">
    <location>
        <begin position="13"/>
        <end position="173"/>
    </location>
</feature>
<dbReference type="EMBL" id="MTHB01000117">
    <property type="protein sequence ID" value="OXC76776.1"/>
    <property type="molecule type" value="Genomic_DNA"/>
</dbReference>
<evidence type="ECO:0000259" key="4">
    <source>
        <dbReference type="Pfam" id="PF03446"/>
    </source>
</evidence>
<dbReference type="SUPFAM" id="SSF51735">
    <property type="entry name" value="NAD(P)-binding Rossmann-fold domains"/>
    <property type="match status" value="1"/>
</dbReference>
<dbReference type="GO" id="GO:0051287">
    <property type="term" value="F:NAD binding"/>
    <property type="evidence" value="ECO:0007669"/>
    <property type="project" value="InterPro"/>
</dbReference>
<dbReference type="Gene3D" id="3.40.50.720">
    <property type="entry name" value="NAD(P)-binding Rossmann-like Domain"/>
    <property type="match status" value="1"/>
</dbReference>
<feature type="domain" description="3-hydroxyisobutyrate dehydrogenase-like NAD-binding" evidence="5">
    <location>
        <begin position="176"/>
        <end position="289"/>
    </location>
</feature>
<dbReference type="PIRSF" id="PIRSF000103">
    <property type="entry name" value="HIBADH"/>
    <property type="match status" value="1"/>
</dbReference>
<dbReference type="InterPro" id="IPR008927">
    <property type="entry name" value="6-PGluconate_DH-like_C_sf"/>
</dbReference>
<reference evidence="7" key="1">
    <citation type="submission" date="2017-01" db="EMBL/GenBank/DDBJ databases">
        <title>Genome Analysis of Deinococcus marmoris KOPRI26562.</title>
        <authorList>
            <person name="Kim J.H."/>
            <person name="Oh H.-M."/>
        </authorList>
    </citation>
    <scope>NUCLEOTIDE SEQUENCE [LARGE SCALE GENOMIC DNA]</scope>
    <source>
        <strain evidence="7">PAMC 26633</strain>
    </source>
</reference>
<proteinExistence type="predicted"/>
<dbReference type="RefSeq" id="WP_089162123.1">
    <property type="nucleotide sequence ID" value="NZ_MTHB01000117.1"/>
</dbReference>
<evidence type="ECO:0000313" key="6">
    <source>
        <dbReference type="EMBL" id="OXC76776.1"/>
    </source>
</evidence>
<evidence type="ECO:0000256" key="1">
    <source>
        <dbReference type="ARBA" id="ARBA00023002"/>
    </source>
</evidence>
<evidence type="ECO:0000313" key="7">
    <source>
        <dbReference type="Proteomes" id="UP000214720"/>
    </source>
</evidence>
<dbReference type="GO" id="GO:0016491">
    <property type="term" value="F:oxidoreductase activity"/>
    <property type="evidence" value="ECO:0007669"/>
    <property type="project" value="UniProtKB-KW"/>
</dbReference>